<proteinExistence type="predicted"/>
<protein>
    <submittedName>
        <fullName evidence="1">Uncharacterized protein</fullName>
    </submittedName>
</protein>
<accession>A0A6G1I7F6</accession>
<dbReference type="Proteomes" id="UP000799640">
    <property type="component" value="Unassembled WGS sequence"/>
</dbReference>
<reference evidence="1" key="1">
    <citation type="journal article" date="2020" name="Stud. Mycol.">
        <title>101 Dothideomycetes genomes: a test case for predicting lifestyles and emergence of pathogens.</title>
        <authorList>
            <person name="Haridas S."/>
            <person name="Albert R."/>
            <person name="Binder M."/>
            <person name="Bloem J."/>
            <person name="Labutti K."/>
            <person name="Salamov A."/>
            <person name="Andreopoulos B."/>
            <person name="Baker S."/>
            <person name="Barry K."/>
            <person name="Bills G."/>
            <person name="Bluhm B."/>
            <person name="Cannon C."/>
            <person name="Castanera R."/>
            <person name="Culley D."/>
            <person name="Daum C."/>
            <person name="Ezra D."/>
            <person name="Gonzalez J."/>
            <person name="Henrissat B."/>
            <person name="Kuo A."/>
            <person name="Liang C."/>
            <person name="Lipzen A."/>
            <person name="Lutzoni F."/>
            <person name="Magnuson J."/>
            <person name="Mondo S."/>
            <person name="Nolan M."/>
            <person name="Ohm R."/>
            <person name="Pangilinan J."/>
            <person name="Park H.-J."/>
            <person name="Ramirez L."/>
            <person name="Alfaro M."/>
            <person name="Sun H."/>
            <person name="Tritt A."/>
            <person name="Yoshinaga Y."/>
            <person name="Zwiers L.-H."/>
            <person name="Turgeon B."/>
            <person name="Goodwin S."/>
            <person name="Spatafora J."/>
            <person name="Crous P."/>
            <person name="Grigoriev I."/>
        </authorList>
    </citation>
    <scope>NUCLEOTIDE SEQUENCE</scope>
    <source>
        <strain evidence="1">CBS 262.69</strain>
    </source>
</reference>
<dbReference type="AlphaFoldDB" id="A0A6G1I7F6"/>
<sequence length="64" mass="7103">MGGGRGWTRLRCGWEGWRRAAKGRVRWCETVSGVDRFLSTTKEALGRAITPARSLQLTTSTAHV</sequence>
<evidence type="ECO:0000313" key="2">
    <source>
        <dbReference type="Proteomes" id="UP000799640"/>
    </source>
</evidence>
<organism evidence="1 2">
    <name type="scientific">Trichodelitschia bisporula</name>
    <dbReference type="NCBI Taxonomy" id="703511"/>
    <lineage>
        <taxon>Eukaryota</taxon>
        <taxon>Fungi</taxon>
        <taxon>Dikarya</taxon>
        <taxon>Ascomycota</taxon>
        <taxon>Pezizomycotina</taxon>
        <taxon>Dothideomycetes</taxon>
        <taxon>Dothideomycetes incertae sedis</taxon>
        <taxon>Phaeotrichales</taxon>
        <taxon>Phaeotrichaceae</taxon>
        <taxon>Trichodelitschia</taxon>
    </lineage>
</organism>
<evidence type="ECO:0000313" key="1">
    <source>
        <dbReference type="EMBL" id="KAF2404114.1"/>
    </source>
</evidence>
<keyword evidence="2" id="KW-1185">Reference proteome</keyword>
<gene>
    <name evidence="1" type="ORF">EJ06DRAFT_188645</name>
</gene>
<name>A0A6G1I7F6_9PEZI</name>
<dbReference type="EMBL" id="ML996688">
    <property type="protein sequence ID" value="KAF2404114.1"/>
    <property type="molecule type" value="Genomic_DNA"/>
</dbReference>